<protein>
    <submittedName>
        <fullName evidence="1">Uncharacterized protein</fullName>
    </submittedName>
</protein>
<reference evidence="1 2" key="1">
    <citation type="submission" date="2021-04" db="EMBL/GenBank/DDBJ databases">
        <title>Complete genome sequence of Stygiolobus sp. KN-1.</title>
        <authorList>
            <person name="Nakamura K."/>
            <person name="Sakai H."/>
            <person name="Kurosawa N."/>
        </authorList>
    </citation>
    <scope>NUCLEOTIDE SEQUENCE [LARGE SCALE GENOMIC DNA]</scope>
    <source>
        <strain evidence="1 2">KN-1</strain>
    </source>
</reference>
<evidence type="ECO:0000313" key="1">
    <source>
        <dbReference type="EMBL" id="BCU69809.1"/>
    </source>
</evidence>
<sequence length="329" mass="36379">MTRKLVALLVLTILLMPAAVLATNTAAQSSSQNYDWAISAYNSNLANHSEYEAYFMNFSYFGIHPSSSFYSIAEILNIPLQVSGCILIDGIPYYSVNYILLQLGVVYLSNGSALLDTNYIVFYSGGLLQIVFRPVMITSSSITKPFDILSLYQGFIQGWIGHFYNETTCLIFPGTPIYAGEEFSLASNVELYIASVSSVSKPIIISSEYVMYPSVSLEVHAPSQYSFTDCCPFFVTLFKLYVNGEPYNAPTNGQNLISADSASAEADYGAEIGESPPPYCVAWGAVQSNITYNVRWWMLGTIYGIIFYPTQPYQIINYVTSPQEPIAKS</sequence>
<keyword evidence="2" id="KW-1185">Reference proteome</keyword>
<name>A0A8D5ZHL5_9CREN</name>
<organism evidence="1 2">
    <name type="scientific">Stygiolobus caldivivus</name>
    <dbReference type="NCBI Taxonomy" id="2824673"/>
    <lineage>
        <taxon>Archaea</taxon>
        <taxon>Thermoproteota</taxon>
        <taxon>Thermoprotei</taxon>
        <taxon>Sulfolobales</taxon>
        <taxon>Sulfolobaceae</taxon>
        <taxon>Stygiolobus</taxon>
    </lineage>
</organism>
<dbReference type="KEGG" id="csty:KN1_11060"/>
<dbReference type="AlphaFoldDB" id="A0A8D5ZHL5"/>
<dbReference type="Proteomes" id="UP000825123">
    <property type="component" value="Chromosome"/>
</dbReference>
<dbReference type="RefSeq" id="WP_221289840.1">
    <property type="nucleotide sequence ID" value="NZ_AP024597.1"/>
</dbReference>
<dbReference type="GeneID" id="66162846"/>
<dbReference type="EMBL" id="AP024597">
    <property type="protein sequence ID" value="BCU69809.1"/>
    <property type="molecule type" value="Genomic_DNA"/>
</dbReference>
<gene>
    <name evidence="1" type="ORF">KN1_11060</name>
</gene>
<accession>A0A8D5ZHL5</accession>
<evidence type="ECO:0000313" key="2">
    <source>
        <dbReference type="Proteomes" id="UP000825123"/>
    </source>
</evidence>
<proteinExistence type="predicted"/>